<dbReference type="PANTHER" id="PTHR38459">
    <property type="entry name" value="PROPHAGE BACTOPRENOL-LINKED GLUCOSE TRANSLOCASE HOMOLOG"/>
    <property type="match status" value="1"/>
</dbReference>
<feature type="compositionally biased region" description="Basic and acidic residues" evidence="6">
    <location>
        <begin position="196"/>
        <end position="225"/>
    </location>
</feature>
<evidence type="ECO:0000313" key="10">
    <source>
        <dbReference type="Proteomes" id="UP000007953"/>
    </source>
</evidence>
<evidence type="ECO:0000259" key="8">
    <source>
        <dbReference type="Pfam" id="PF04138"/>
    </source>
</evidence>
<feature type="transmembrane region" description="Helical" evidence="7">
    <location>
        <begin position="364"/>
        <end position="385"/>
    </location>
</feature>
<dbReference type="Pfam" id="PF04138">
    <property type="entry name" value="GtrA_DPMS_TM"/>
    <property type="match status" value="1"/>
</dbReference>
<feature type="domain" description="GtrA/DPMS transmembrane" evidence="8">
    <location>
        <begin position="367"/>
        <end position="486"/>
    </location>
</feature>
<evidence type="ECO:0000256" key="2">
    <source>
        <dbReference type="ARBA" id="ARBA00009399"/>
    </source>
</evidence>
<dbReference type="eggNOG" id="COG2246">
    <property type="taxonomic scope" value="Bacteria"/>
</dbReference>
<feature type="region of interest" description="Disordered" evidence="6">
    <location>
        <begin position="1"/>
        <end position="36"/>
    </location>
</feature>
<feature type="compositionally biased region" description="Basic residues" evidence="6">
    <location>
        <begin position="151"/>
        <end position="167"/>
    </location>
</feature>
<feature type="compositionally biased region" description="Low complexity" evidence="6">
    <location>
        <begin position="8"/>
        <end position="18"/>
    </location>
</feature>
<dbReference type="InterPro" id="IPR007267">
    <property type="entry name" value="GtrA_DPMS_TM"/>
</dbReference>
<keyword evidence="4 7" id="KW-1133">Transmembrane helix</keyword>
<dbReference type="PANTHER" id="PTHR38459:SF1">
    <property type="entry name" value="PROPHAGE BACTOPRENOL-LINKED GLUCOSE TRANSLOCASE HOMOLOG"/>
    <property type="match status" value="1"/>
</dbReference>
<feature type="transmembrane region" description="Helical" evidence="7">
    <location>
        <begin position="426"/>
        <end position="452"/>
    </location>
</feature>
<dbReference type="PATRIC" id="fig|1031711.3.peg.3128"/>
<evidence type="ECO:0000256" key="6">
    <source>
        <dbReference type="SAM" id="MobiDB-lite"/>
    </source>
</evidence>
<dbReference type="GO" id="GO:0005886">
    <property type="term" value="C:plasma membrane"/>
    <property type="evidence" value="ECO:0007669"/>
    <property type="project" value="TreeGrafter"/>
</dbReference>
<dbReference type="GO" id="GO:0000271">
    <property type="term" value="P:polysaccharide biosynthetic process"/>
    <property type="evidence" value="ECO:0007669"/>
    <property type="project" value="InterPro"/>
</dbReference>
<evidence type="ECO:0000256" key="4">
    <source>
        <dbReference type="ARBA" id="ARBA00022989"/>
    </source>
</evidence>
<organism evidence="9 10">
    <name type="scientific">Ralstonia solanacearum (strain Po82)</name>
    <dbReference type="NCBI Taxonomy" id="1031711"/>
    <lineage>
        <taxon>Bacteria</taxon>
        <taxon>Pseudomonadati</taxon>
        <taxon>Pseudomonadota</taxon>
        <taxon>Betaproteobacteria</taxon>
        <taxon>Burkholderiales</taxon>
        <taxon>Burkholderiaceae</taxon>
        <taxon>Ralstonia</taxon>
        <taxon>Ralstonia solanacearum species complex</taxon>
    </lineage>
</organism>
<feature type="region of interest" description="Disordered" evidence="6">
    <location>
        <begin position="256"/>
        <end position="290"/>
    </location>
</feature>
<dbReference type="Proteomes" id="UP000007953">
    <property type="component" value="Chromosome"/>
</dbReference>
<keyword evidence="5 7" id="KW-0472">Membrane</keyword>
<name>F6G5R1_RALS8</name>
<feature type="compositionally biased region" description="Basic residues" evidence="6">
    <location>
        <begin position="226"/>
        <end position="235"/>
    </location>
</feature>
<sequence>MARDEDGLLLPGPRAALGQPRRAAEVQGAEPVGQDPLRAARVPVDQAQRLEAAGPRRSLGLDPPLDRRGGLGSAVAAPLRLQVLRLRVQPVRGVDLEPDPPHRPLALQPLPGEARLSRRRLRHAARRHAPLHRSERRRIPARHARAESRDRGRRGHRHRDPGRRRSIRQGDQHDSAALRAQGHARPAGRHPGGVPQREEHRGRLRDRQAEEARHRELLAEHERSGHGHPRHRRIHQPAAARSAHRLRAVLHAGRTPEIPGERRRLHRQGETLPDEDQSGAGGGRFHRRARQPVPLCAADLRARLPRPPAADPVAGPGPAGGGHVVLLPGGPGHLRKHRTVAQDGEDAVTRAPAAVRQAFLSRHFLLFLLTGGIAAAVNWGSRIAYNLWMPYSAAIVVAYVTGMITAFVLAKLFVFTQSTQSTARSIVFFTLVNLVAVLQTWGVSVGLAYYVFPRLGLDWHARDIAHLIGVAVPVFTSYLGHKRWSFKH</sequence>
<dbReference type="InterPro" id="IPR051401">
    <property type="entry name" value="GtrA_CellWall_Glycosyl"/>
</dbReference>
<dbReference type="KEGG" id="rsn:RSPO_c03197"/>
<proteinExistence type="inferred from homology"/>
<reference evidence="9 10" key="1">
    <citation type="journal article" date="2011" name="J. Bacteriol.">
        <title>Complete genome sequence of the plant pathogen Ralstonia solanacearum strain Po82.</title>
        <authorList>
            <person name="Xu J."/>
            <person name="Zheng H.J."/>
            <person name="Liu L."/>
            <person name="Pan Z.C."/>
            <person name="Prior P."/>
            <person name="Tang B."/>
            <person name="Xu J.S."/>
            <person name="Zhang H."/>
            <person name="Tian Q."/>
            <person name="Zhang L.Q."/>
            <person name="Feng J."/>
        </authorList>
    </citation>
    <scope>NUCLEOTIDE SEQUENCE [LARGE SCALE GENOMIC DNA]</scope>
    <source>
        <strain evidence="9 10">Po82</strain>
    </source>
</reference>
<accession>F6G5R1</accession>
<dbReference type="HOGENOM" id="CLU_558802_0_0_4"/>
<protein>
    <recommendedName>
        <fullName evidence="8">GtrA/DPMS transmembrane domain-containing protein</fullName>
    </recommendedName>
</protein>
<feature type="region of interest" description="Disordered" evidence="6">
    <location>
        <begin position="93"/>
        <end position="243"/>
    </location>
</feature>
<dbReference type="EMBL" id="CP002819">
    <property type="protein sequence ID" value="AEG70488.1"/>
    <property type="molecule type" value="Genomic_DNA"/>
</dbReference>
<keyword evidence="3 7" id="KW-0812">Transmembrane</keyword>
<dbReference type="AlphaFoldDB" id="F6G5R1"/>
<evidence type="ECO:0000256" key="1">
    <source>
        <dbReference type="ARBA" id="ARBA00004141"/>
    </source>
</evidence>
<feature type="transmembrane region" description="Helical" evidence="7">
    <location>
        <begin position="391"/>
        <end position="414"/>
    </location>
</feature>
<comment type="subcellular location">
    <subcellularLocation>
        <location evidence="1">Membrane</location>
        <topology evidence="1">Multi-pass membrane protein</topology>
    </subcellularLocation>
</comment>
<evidence type="ECO:0000256" key="7">
    <source>
        <dbReference type="SAM" id="Phobius"/>
    </source>
</evidence>
<evidence type="ECO:0000256" key="5">
    <source>
        <dbReference type="ARBA" id="ARBA00023136"/>
    </source>
</evidence>
<gene>
    <name evidence="9" type="ordered locus">RSPO_c03197</name>
</gene>
<evidence type="ECO:0000256" key="3">
    <source>
        <dbReference type="ARBA" id="ARBA00022692"/>
    </source>
</evidence>
<feature type="transmembrane region" description="Helical" evidence="7">
    <location>
        <begin position="464"/>
        <end position="481"/>
    </location>
</feature>
<feature type="compositionally biased region" description="Basic residues" evidence="6">
    <location>
        <begin position="117"/>
        <end position="143"/>
    </location>
</feature>
<comment type="similarity">
    <text evidence="2">Belongs to the GtrA family.</text>
</comment>
<evidence type="ECO:0000313" key="9">
    <source>
        <dbReference type="EMBL" id="AEG70488.1"/>
    </source>
</evidence>